<evidence type="ECO:0000256" key="10">
    <source>
        <dbReference type="RuleBase" id="RU003500"/>
    </source>
</evidence>
<evidence type="ECO:0000313" key="13">
    <source>
        <dbReference type="Proteomes" id="UP000494040"/>
    </source>
</evidence>
<evidence type="ECO:0000256" key="4">
    <source>
        <dbReference type="ARBA" id="ARBA00022525"/>
    </source>
</evidence>
<name>A0A8I6SCJ4_CIMLE</name>
<dbReference type="GO" id="GO:0045165">
    <property type="term" value="P:cell fate commitment"/>
    <property type="evidence" value="ECO:0007669"/>
    <property type="project" value="TreeGrafter"/>
</dbReference>
<keyword evidence="6 10" id="KW-0879">Wnt signaling pathway</keyword>
<dbReference type="RefSeq" id="XP_014257424.1">
    <property type="nucleotide sequence ID" value="XM_014401938.2"/>
</dbReference>
<keyword evidence="8" id="KW-0325">Glycoprotein</keyword>
<sequence>MSGIFVFCLIALTDASSYWLNIEPANFNDVNGCEVTKGLSIGQVRLCQVYSDHMERVTIGAKKGISECQHQFKYRRWNCSALPDSTFFGSQRHTASRESAFIYAITAAGITHSVARSCRDGHLASCSCSRAPRPRDLHHEWIWGGCGDNLEYGYKFTQSFIDIREREKRYRRGSHDHGQALMNLHNNEAGRRAVIKMAKVTCKCHGVSGSCSLITCWQQLPTFREIGDYIRDKYDGATEVKVNVRGKLQIKDPRFDLPTANDLIFLDESPNYCVPNASAGSLGTQGRICNRTSDGMDGCNLMCCGRGYNTQKISVKQRCDCKFHWCCYVKCNLCTETVDVHSCK</sequence>
<dbReference type="GO" id="GO:0005109">
    <property type="term" value="F:frizzled binding"/>
    <property type="evidence" value="ECO:0007669"/>
    <property type="project" value="TreeGrafter"/>
</dbReference>
<keyword evidence="11" id="KW-0732">Signal</keyword>
<keyword evidence="9" id="KW-0449">Lipoprotein</keyword>
<evidence type="ECO:0000256" key="2">
    <source>
        <dbReference type="ARBA" id="ARBA00005683"/>
    </source>
</evidence>
<dbReference type="Pfam" id="PF00110">
    <property type="entry name" value="wnt"/>
    <property type="match status" value="1"/>
</dbReference>
<dbReference type="FunFam" id="3.30.2460.20:FF:000001">
    <property type="entry name" value="Wnt homolog"/>
    <property type="match status" value="1"/>
</dbReference>
<keyword evidence="7" id="KW-1015">Disulfide bond</keyword>
<dbReference type="AlphaFoldDB" id="A0A8I6SCJ4"/>
<dbReference type="SMART" id="SM00097">
    <property type="entry name" value="WNT1"/>
    <property type="match status" value="1"/>
</dbReference>
<feature type="chain" id="PRO_5035301030" description="Protein Wnt" evidence="11">
    <location>
        <begin position="16"/>
        <end position="344"/>
    </location>
</feature>
<keyword evidence="13" id="KW-1185">Reference proteome</keyword>
<dbReference type="InterPro" id="IPR043158">
    <property type="entry name" value="Wnt_C"/>
</dbReference>
<keyword evidence="4" id="KW-0964">Secreted</keyword>
<dbReference type="GO" id="GO:0000902">
    <property type="term" value="P:cell morphogenesis"/>
    <property type="evidence" value="ECO:0007669"/>
    <property type="project" value="UniProtKB-ARBA"/>
</dbReference>
<evidence type="ECO:0000256" key="6">
    <source>
        <dbReference type="ARBA" id="ARBA00022687"/>
    </source>
</evidence>
<dbReference type="PANTHER" id="PTHR12027">
    <property type="entry name" value="WNT RELATED"/>
    <property type="match status" value="1"/>
</dbReference>
<dbReference type="CDD" id="cd19337">
    <property type="entry name" value="Wnt_Wnt5"/>
    <property type="match status" value="1"/>
</dbReference>
<dbReference type="OMA" id="ELNSCGC"/>
<evidence type="ECO:0000256" key="1">
    <source>
        <dbReference type="ARBA" id="ARBA00004498"/>
    </source>
</evidence>
<organism evidence="12 13">
    <name type="scientific">Cimex lectularius</name>
    <name type="common">Bed bug</name>
    <name type="synonym">Acanthia lectularia</name>
    <dbReference type="NCBI Taxonomy" id="79782"/>
    <lineage>
        <taxon>Eukaryota</taxon>
        <taxon>Metazoa</taxon>
        <taxon>Ecdysozoa</taxon>
        <taxon>Arthropoda</taxon>
        <taxon>Hexapoda</taxon>
        <taxon>Insecta</taxon>
        <taxon>Pterygota</taxon>
        <taxon>Neoptera</taxon>
        <taxon>Paraneoptera</taxon>
        <taxon>Hemiptera</taxon>
        <taxon>Heteroptera</taxon>
        <taxon>Panheteroptera</taxon>
        <taxon>Cimicomorpha</taxon>
        <taxon>Cimicidae</taxon>
        <taxon>Cimex</taxon>
    </lineage>
</organism>
<evidence type="ECO:0000256" key="5">
    <source>
        <dbReference type="ARBA" id="ARBA00022530"/>
    </source>
</evidence>
<protein>
    <recommendedName>
        <fullName evidence="10">Protein Wnt</fullName>
    </recommendedName>
</protein>
<evidence type="ECO:0000256" key="7">
    <source>
        <dbReference type="ARBA" id="ARBA00023157"/>
    </source>
</evidence>
<proteinExistence type="inferred from homology"/>
<feature type="signal peptide" evidence="11">
    <location>
        <begin position="1"/>
        <end position="15"/>
    </location>
</feature>
<dbReference type="GO" id="GO:0060070">
    <property type="term" value="P:canonical Wnt signaling pathway"/>
    <property type="evidence" value="ECO:0007669"/>
    <property type="project" value="TreeGrafter"/>
</dbReference>
<dbReference type="PROSITE" id="PS00246">
    <property type="entry name" value="WNT1"/>
    <property type="match status" value="1"/>
</dbReference>
<comment type="similarity">
    <text evidence="2 10">Belongs to the Wnt family.</text>
</comment>
<dbReference type="Proteomes" id="UP000494040">
    <property type="component" value="Unassembled WGS sequence"/>
</dbReference>
<accession>A0A8I6SCJ4</accession>
<dbReference type="InterPro" id="IPR018161">
    <property type="entry name" value="Wnt_CS"/>
</dbReference>
<dbReference type="GO" id="GO:0060560">
    <property type="term" value="P:developmental growth involved in morphogenesis"/>
    <property type="evidence" value="ECO:0007669"/>
    <property type="project" value="UniProtKB-ARBA"/>
</dbReference>
<dbReference type="InterPro" id="IPR005817">
    <property type="entry name" value="Wnt"/>
</dbReference>
<evidence type="ECO:0000313" key="12">
    <source>
        <dbReference type="EnsemblMetazoa" id="XP_014257424.1"/>
    </source>
</evidence>
<comment type="function">
    <text evidence="10">Ligand for members of the frizzled family of seven transmembrane receptors.</text>
</comment>
<dbReference type="GO" id="GO:0007517">
    <property type="term" value="P:muscle organ development"/>
    <property type="evidence" value="ECO:0007669"/>
    <property type="project" value="UniProtKB-ARBA"/>
</dbReference>
<comment type="subcellular location">
    <subcellularLocation>
        <location evidence="1 10">Secreted</location>
        <location evidence="1 10">Extracellular space</location>
        <location evidence="1 10">Extracellular matrix</location>
    </subcellularLocation>
</comment>
<dbReference type="GeneID" id="106671110"/>
<dbReference type="EnsemblMetazoa" id="XM_014401938.2">
    <property type="protein sequence ID" value="XP_014257424.1"/>
    <property type="gene ID" value="LOC106671110"/>
</dbReference>
<evidence type="ECO:0000256" key="8">
    <source>
        <dbReference type="ARBA" id="ARBA00023180"/>
    </source>
</evidence>
<keyword evidence="3 10" id="KW-0217">Developmental protein</keyword>
<dbReference type="Gene3D" id="3.30.2460.20">
    <property type="match status" value="1"/>
</dbReference>
<evidence type="ECO:0000256" key="9">
    <source>
        <dbReference type="ARBA" id="ARBA00023288"/>
    </source>
</evidence>
<dbReference type="KEGG" id="clec:106671110"/>
<keyword evidence="5" id="KW-0272">Extracellular matrix</keyword>
<dbReference type="PRINTS" id="PR01349">
    <property type="entry name" value="WNTPROTEIN"/>
</dbReference>
<reference evidence="12" key="1">
    <citation type="submission" date="2022-01" db="UniProtKB">
        <authorList>
            <consortium name="EnsemblMetazoa"/>
        </authorList>
    </citation>
    <scope>IDENTIFICATION</scope>
</reference>
<dbReference type="GO" id="GO:0005125">
    <property type="term" value="F:cytokine activity"/>
    <property type="evidence" value="ECO:0007669"/>
    <property type="project" value="TreeGrafter"/>
</dbReference>
<dbReference type="OrthoDB" id="5945655at2759"/>
<dbReference type="GO" id="GO:0005615">
    <property type="term" value="C:extracellular space"/>
    <property type="evidence" value="ECO:0007669"/>
    <property type="project" value="TreeGrafter"/>
</dbReference>
<evidence type="ECO:0000256" key="3">
    <source>
        <dbReference type="ARBA" id="ARBA00022473"/>
    </source>
</evidence>
<dbReference type="GO" id="GO:0030182">
    <property type="term" value="P:neuron differentiation"/>
    <property type="evidence" value="ECO:0007669"/>
    <property type="project" value="TreeGrafter"/>
</dbReference>
<dbReference type="PANTHER" id="PTHR12027:SF77">
    <property type="entry name" value="PROTEIN WNT-5"/>
    <property type="match status" value="1"/>
</dbReference>
<evidence type="ECO:0000256" key="11">
    <source>
        <dbReference type="SAM" id="SignalP"/>
    </source>
</evidence>